<protein>
    <submittedName>
        <fullName evidence="4">EamA family transporter</fullName>
    </submittedName>
</protein>
<comment type="caution">
    <text evidence="4">The sequence shown here is derived from an EMBL/GenBank/DDBJ whole genome shotgun (WGS) entry which is preliminary data.</text>
</comment>
<evidence type="ECO:0000256" key="2">
    <source>
        <dbReference type="SAM" id="Phobius"/>
    </source>
</evidence>
<keyword evidence="2" id="KW-0812">Transmembrane</keyword>
<proteinExistence type="inferred from homology"/>
<feature type="transmembrane region" description="Helical" evidence="2">
    <location>
        <begin position="225"/>
        <end position="245"/>
    </location>
</feature>
<feature type="transmembrane region" description="Helical" evidence="2">
    <location>
        <begin position="38"/>
        <end position="59"/>
    </location>
</feature>
<gene>
    <name evidence="4" type="ORF">H0N91_09175</name>
</gene>
<feature type="transmembrane region" description="Helical" evidence="2">
    <location>
        <begin position="283"/>
        <end position="301"/>
    </location>
</feature>
<keyword evidence="2" id="KW-1133">Transmembrane helix</keyword>
<dbReference type="AlphaFoldDB" id="A0A1I5I7V0"/>
<feature type="transmembrane region" description="Helical" evidence="2">
    <location>
        <begin position="128"/>
        <end position="147"/>
    </location>
</feature>
<dbReference type="GO" id="GO:0016020">
    <property type="term" value="C:membrane"/>
    <property type="evidence" value="ECO:0007669"/>
    <property type="project" value="InterPro"/>
</dbReference>
<feature type="domain" description="EamA" evidence="3">
    <location>
        <begin position="157"/>
        <end position="300"/>
    </location>
</feature>
<reference evidence="4 5" key="1">
    <citation type="submission" date="2020-07" db="EMBL/GenBank/DDBJ databases">
        <title>Organ Donor 1.</title>
        <authorList>
            <person name="Marsh A.J."/>
            <person name="Azcarate-Peril M.A."/>
        </authorList>
    </citation>
    <scope>NUCLEOTIDE SEQUENCE [LARGE SCALE GENOMIC DNA]</scope>
    <source>
        <strain evidence="4 5">AMC0717</strain>
    </source>
</reference>
<feature type="domain" description="EamA" evidence="3">
    <location>
        <begin position="9"/>
        <end position="144"/>
    </location>
</feature>
<dbReference type="PANTHER" id="PTHR22911">
    <property type="entry name" value="ACYL-MALONYL CONDENSING ENZYME-RELATED"/>
    <property type="match status" value="1"/>
</dbReference>
<name>A0A1I5I7V0_9FIRM</name>
<dbReference type="InterPro" id="IPR037185">
    <property type="entry name" value="EmrE-like"/>
</dbReference>
<keyword evidence="2" id="KW-0472">Membrane</keyword>
<evidence type="ECO:0000256" key="1">
    <source>
        <dbReference type="ARBA" id="ARBA00007362"/>
    </source>
</evidence>
<accession>A0A1I5I7V0</accession>
<comment type="similarity">
    <text evidence="1">Belongs to the EamA transporter family.</text>
</comment>
<feature type="transmembrane region" description="Helical" evidence="2">
    <location>
        <begin position="192"/>
        <end position="213"/>
    </location>
</feature>
<feature type="transmembrane region" description="Helical" evidence="2">
    <location>
        <begin position="97"/>
        <end position="116"/>
    </location>
</feature>
<evidence type="ECO:0000313" key="5">
    <source>
        <dbReference type="Proteomes" id="UP000586254"/>
    </source>
</evidence>
<sequence>MNDKGIFKKGFTLAVLSAVLWGLFGPFLRLMAENGISDITVTTLAPTIMFLFFGGWILIKDRSMFKVSWKVLIVLMIHGFVLMNGMNFAYVQAVSRIPVGIVSLLAFCNVIILMIMERIFKGIKLTKVKIIACSIAVVGVALVLQIFNLGTSSLDIMGIIWALANSLILASAYFLISHVYYPNDVSWQAQLFYPNLFGALFLYVTACPPWQMISDIAGAAAQNGAIVWIIVLGFAALPQVLSFSWIQMAFGMIDAPYVSMAYCLEPVVALIVGFFMFGESMTMVQIIGIVLTIVCIFYTYYAESKEPLPEN</sequence>
<dbReference type="SUPFAM" id="SSF103481">
    <property type="entry name" value="Multidrug resistance efflux transporter EmrE"/>
    <property type="match status" value="2"/>
</dbReference>
<dbReference type="EMBL" id="JACCKS010000009">
    <property type="protein sequence ID" value="NZA38303.1"/>
    <property type="molecule type" value="Genomic_DNA"/>
</dbReference>
<dbReference type="RefSeq" id="WP_090411769.1">
    <property type="nucleotide sequence ID" value="NZ_CABJAI010000003.1"/>
</dbReference>
<feature type="transmembrane region" description="Helical" evidence="2">
    <location>
        <begin position="71"/>
        <end position="91"/>
    </location>
</feature>
<dbReference type="Pfam" id="PF00892">
    <property type="entry name" value="EamA"/>
    <property type="match status" value="2"/>
</dbReference>
<organism evidence="4 5">
    <name type="scientific">Eubacterium callanderi</name>
    <dbReference type="NCBI Taxonomy" id="53442"/>
    <lineage>
        <taxon>Bacteria</taxon>
        <taxon>Bacillati</taxon>
        <taxon>Bacillota</taxon>
        <taxon>Clostridia</taxon>
        <taxon>Eubacteriales</taxon>
        <taxon>Eubacteriaceae</taxon>
        <taxon>Eubacterium</taxon>
    </lineage>
</organism>
<evidence type="ECO:0000259" key="3">
    <source>
        <dbReference type="Pfam" id="PF00892"/>
    </source>
</evidence>
<feature type="transmembrane region" description="Helical" evidence="2">
    <location>
        <begin position="12"/>
        <end position="32"/>
    </location>
</feature>
<dbReference type="InterPro" id="IPR000620">
    <property type="entry name" value="EamA_dom"/>
</dbReference>
<evidence type="ECO:0000313" key="4">
    <source>
        <dbReference type="EMBL" id="NZA38303.1"/>
    </source>
</evidence>
<dbReference type="Proteomes" id="UP000586254">
    <property type="component" value="Unassembled WGS sequence"/>
</dbReference>
<feature type="transmembrane region" description="Helical" evidence="2">
    <location>
        <begin position="257"/>
        <end position="277"/>
    </location>
</feature>
<feature type="transmembrane region" description="Helical" evidence="2">
    <location>
        <begin position="159"/>
        <end position="180"/>
    </location>
</feature>